<dbReference type="Pfam" id="PF13460">
    <property type="entry name" value="NAD_binding_10"/>
    <property type="match status" value="1"/>
</dbReference>
<dbReference type="PANTHER" id="PTHR15020">
    <property type="entry name" value="FLAVIN REDUCTASE-RELATED"/>
    <property type="match status" value="1"/>
</dbReference>
<name>A0ABS6W285_9FLAO</name>
<feature type="domain" description="NAD(P)-binding" evidence="1">
    <location>
        <begin position="7"/>
        <end position="194"/>
    </location>
</feature>
<dbReference type="InterPro" id="IPR016040">
    <property type="entry name" value="NAD(P)-bd_dom"/>
</dbReference>
<dbReference type="Proteomes" id="UP000719267">
    <property type="component" value="Unassembled WGS sequence"/>
</dbReference>
<dbReference type="PANTHER" id="PTHR15020:SF50">
    <property type="entry name" value="UPF0659 PROTEIN YMR090W"/>
    <property type="match status" value="1"/>
</dbReference>
<proteinExistence type="predicted"/>
<dbReference type="EMBL" id="JAHWDF010000008">
    <property type="protein sequence ID" value="MBW2961962.1"/>
    <property type="molecule type" value="Genomic_DNA"/>
</dbReference>
<reference evidence="2 3" key="1">
    <citation type="submission" date="2021-07" db="EMBL/GenBank/DDBJ databases">
        <title>Mesonia aestuariivivens sp. nov., isolated from a tidal flat.</title>
        <authorList>
            <person name="Kim Y.-O."/>
            <person name="Yoon J.-H."/>
        </authorList>
    </citation>
    <scope>NUCLEOTIDE SEQUENCE [LARGE SCALE GENOMIC DNA]</scope>
    <source>
        <strain evidence="2 3">JHPTF-M18</strain>
    </source>
</reference>
<protein>
    <submittedName>
        <fullName evidence="2">SDR family oxidoreductase</fullName>
    </submittedName>
</protein>
<organism evidence="2 3">
    <name type="scientific">Mesonia aestuariivivens</name>
    <dbReference type="NCBI Taxonomy" id="2796128"/>
    <lineage>
        <taxon>Bacteria</taxon>
        <taxon>Pseudomonadati</taxon>
        <taxon>Bacteroidota</taxon>
        <taxon>Flavobacteriia</taxon>
        <taxon>Flavobacteriales</taxon>
        <taxon>Flavobacteriaceae</taxon>
        <taxon>Mesonia</taxon>
    </lineage>
</organism>
<dbReference type="CDD" id="cd05243">
    <property type="entry name" value="SDR_a5"/>
    <property type="match status" value="1"/>
</dbReference>
<accession>A0ABS6W285</accession>
<evidence type="ECO:0000259" key="1">
    <source>
        <dbReference type="Pfam" id="PF13460"/>
    </source>
</evidence>
<gene>
    <name evidence="2" type="ORF">KW502_09145</name>
</gene>
<comment type="caution">
    <text evidence="2">The sequence shown here is derived from an EMBL/GenBank/DDBJ whole genome shotgun (WGS) entry which is preliminary data.</text>
</comment>
<evidence type="ECO:0000313" key="3">
    <source>
        <dbReference type="Proteomes" id="UP000719267"/>
    </source>
</evidence>
<keyword evidence="3" id="KW-1185">Reference proteome</keyword>
<dbReference type="RefSeq" id="WP_219040248.1">
    <property type="nucleotide sequence ID" value="NZ_JAHWDF010000008.1"/>
</dbReference>
<evidence type="ECO:0000313" key="2">
    <source>
        <dbReference type="EMBL" id="MBW2961962.1"/>
    </source>
</evidence>
<sequence length="220" mass="24354">MKVLIIGAHGKVGKKIAQKMSVSKEFEPTAFIRKEEQRSYFKDIGVNSVVESLENTPEAISKVIKNYDAVVFTAGSGGNTGDDKTMEIDLDGAIKTIQAAEKEGVKRFVMVGASHTDDRSFWGKVEGMKAYYTAKYYADLELKRSQLDYTILRPVALTDDEQVGKVLMTKKPEEVGDKIPREAVAETVLAVLKEEKTYGKIIEMSKGEDEITEALTKVCS</sequence>